<dbReference type="FunFam" id="3.40.50.720:FF:000033">
    <property type="entry name" value="Adenylyltransferase and sulfurtransferase MOCS3"/>
    <property type="match status" value="1"/>
</dbReference>
<evidence type="ECO:0000256" key="3">
    <source>
        <dbReference type="ARBA" id="ARBA00022679"/>
    </source>
</evidence>
<evidence type="ECO:0000256" key="9">
    <source>
        <dbReference type="ARBA" id="ARBA00066884"/>
    </source>
</evidence>
<evidence type="ECO:0000256" key="4">
    <source>
        <dbReference type="ARBA" id="ARBA00022741"/>
    </source>
</evidence>
<dbReference type="InterPro" id="IPR036873">
    <property type="entry name" value="Rhodanese-like_dom_sf"/>
</dbReference>
<evidence type="ECO:0000256" key="13">
    <source>
        <dbReference type="ARBA" id="ARBA00078531"/>
    </source>
</evidence>
<dbReference type="EMBL" id="UIHB01000003">
    <property type="protein sequence ID" value="SUZ28475.1"/>
    <property type="molecule type" value="Genomic_DNA"/>
</dbReference>
<dbReference type="GO" id="GO:0008146">
    <property type="term" value="F:sulfotransferase activity"/>
    <property type="evidence" value="ECO:0007669"/>
    <property type="project" value="TreeGrafter"/>
</dbReference>
<dbReference type="SUPFAM" id="SSF52821">
    <property type="entry name" value="Rhodanese/Cell cycle control phosphatase"/>
    <property type="match status" value="1"/>
</dbReference>
<evidence type="ECO:0000256" key="5">
    <source>
        <dbReference type="ARBA" id="ARBA00022840"/>
    </source>
</evidence>
<dbReference type="Proteomes" id="UP000254168">
    <property type="component" value="Unassembled WGS sequence"/>
</dbReference>
<keyword evidence="4" id="KW-0547">Nucleotide-binding</keyword>
<comment type="subunit">
    <text evidence="8">Homodimer. Forms a stable heterotetrameric complex of 2 MoeB and 2 MoaD during adenylation of MoaD.</text>
</comment>
<name>A0AA46C8L2_9XANT</name>
<keyword evidence="3" id="KW-0808">Transferase</keyword>
<dbReference type="NCBIfam" id="NF006444">
    <property type="entry name" value="PRK08762.1"/>
    <property type="match status" value="1"/>
</dbReference>
<organism evidence="15 16">
    <name type="scientific">Xanthomonas euroxanthea</name>
    <dbReference type="NCBI Taxonomy" id="2259622"/>
    <lineage>
        <taxon>Bacteria</taxon>
        <taxon>Pseudomonadati</taxon>
        <taxon>Pseudomonadota</taxon>
        <taxon>Gammaproteobacteria</taxon>
        <taxon>Lysobacterales</taxon>
        <taxon>Lysobacteraceae</taxon>
        <taxon>Xanthomonas</taxon>
    </lineage>
</organism>
<dbReference type="Gene3D" id="3.40.50.720">
    <property type="entry name" value="NAD(P)-binding Rossmann-like Domain"/>
    <property type="match status" value="1"/>
</dbReference>
<comment type="similarity">
    <text evidence="2">Belongs to the HesA/MoeB/ThiF family.</text>
</comment>
<evidence type="ECO:0000256" key="2">
    <source>
        <dbReference type="ARBA" id="ARBA00009919"/>
    </source>
</evidence>
<comment type="catalytic activity">
    <reaction evidence="6">
        <text>[molybdopterin-synthase sulfur-carrier protein]-C-terminal Gly-Gly + ATP + H(+) = [molybdopterin-synthase sulfur-carrier protein]-C-terminal Gly-Gly-AMP + diphosphate</text>
        <dbReference type="Rhea" id="RHEA:43616"/>
        <dbReference type="Rhea" id="RHEA-COMP:12159"/>
        <dbReference type="Rhea" id="RHEA-COMP:12202"/>
        <dbReference type="ChEBI" id="CHEBI:15378"/>
        <dbReference type="ChEBI" id="CHEBI:30616"/>
        <dbReference type="ChEBI" id="CHEBI:33019"/>
        <dbReference type="ChEBI" id="CHEBI:90618"/>
        <dbReference type="ChEBI" id="CHEBI:90778"/>
        <dbReference type="EC" id="2.7.7.80"/>
    </reaction>
</comment>
<evidence type="ECO:0000256" key="8">
    <source>
        <dbReference type="ARBA" id="ARBA00063809"/>
    </source>
</evidence>
<dbReference type="SUPFAM" id="SSF69572">
    <property type="entry name" value="Activating enzymes of the ubiquitin-like proteins"/>
    <property type="match status" value="1"/>
</dbReference>
<dbReference type="CDD" id="cd00757">
    <property type="entry name" value="ThiF_MoeB_HesA_family"/>
    <property type="match status" value="1"/>
</dbReference>
<evidence type="ECO:0000259" key="14">
    <source>
        <dbReference type="PROSITE" id="PS50206"/>
    </source>
</evidence>
<dbReference type="CDD" id="cd00158">
    <property type="entry name" value="RHOD"/>
    <property type="match status" value="1"/>
</dbReference>
<evidence type="ECO:0000256" key="10">
    <source>
        <dbReference type="ARBA" id="ARBA00073635"/>
    </source>
</evidence>
<evidence type="ECO:0000313" key="15">
    <source>
        <dbReference type="EMBL" id="SUZ28475.1"/>
    </source>
</evidence>
<dbReference type="InterPro" id="IPR035985">
    <property type="entry name" value="Ubiquitin-activating_enz"/>
</dbReference>
<dbReference type="InterPro" id="IPR001763">
    <property type="entry name" value="Rhodanese-like_dom"/>
</dbReference>
<accession>A0AA46C8L2</accession>
<dbReference type="PANTHER" id="PTHR10953">
    <property type="entry name" value="UBIQUITIN-ACTIVATING ENZYME E1"/>
    <property type="match status" value="1"/>
</dbReference>
<dbReference type="PANTHER" id="PTHR10953:SF102">
    <property type="entry name" value="ADENYLYLTRANSFERASE AND SULFURTRANSFERASE MOCS3"/>
    <property type="match status" value="1"/>
</dbReference>
<reference evidence="15 16" key="1">
    <citation type="submission" date="2018-06" db="EMBL/GenBank/DDBJ databases">
        <authorList>
            <person name="Pothier F. J."/>
        </authorList>
    </citation>
    <scope>NUCLEOTIDE SEQUENCE [LARGE SCALE GENOMIC DNA]</scope>
    <source>
        <strain evidence="15 16">CPBF 424</strain>
    </source>
</reference>
<dbReference type="AlphaFoldDB" id="A0AA46C8L2"/>
<evidence type="ECO:0000256" key="11">
    <source>
        <dbReference type="ARBA" id="ARBA00075110"/>
    </source>
</evidence>
<dbReference type="NCBIfam" id="NF004281">
    <property type="entry name" value="PRK05690.1"/>
    <property type="match status" value="1"/>
</dbReference>
<evidence type="ECO:0000256" key="7">
    <source>
        <dbReference type="ARBA" id="ARBA00055169"/>
    </source>
</evidence>
<protein>
    <recommendedName>
        <fullName evidence="10">Molybdopterin-synthase adenylyltransferase</fullName>
        <ecNumber evidence="9">2.7.7.80</ecNumber>
    </recommendedName>
    <alternativeName>
        <fullName evidence="13">MoaD protein adenylase</fullName>
    </alternativeName>
    <alternativeName>
        <fullName evidence="11">Molybdopterin-converting factor subunit 1 adenylase</fullName>
    </alternativeName>
    <alternativeName>
        <fullName evidence="12">Sulfur carrier protein MoaD adenylyltransferase</fullName>
    </alternativeName>
</protein>
<dbReference type="EC" id="2.7.7.80" evidence="9"/>
<dbReference type="Pfam" id="PF00581">
    <property type="entry name" value="Rhodanese"/>
    <property type="match status" value="1"/>
</dbReference>
<comment type="pathway">
    <text evidence="1">Cofactor biosynthesis; molybdopterin biosynthesis.</text>
</comment>
<gene>
    <name evidence="15" type="ORF">CPBF424_22910</name>
</gene>
<keyword evidence="15" id="KW-0548">Nucleotidyltransferase</keyword>
<keyword evidence="16" id="KW-1185">Reference proteome</keyword>
<dbReference type="GO" id="GO:0004792">
    <property type="term" value="F:thiosulfate-cyanide sulfurtransferase activity"/>
    <property type="evidence" value="ECO:0007669"/>
    <property type="project" value="TreeGrafter"/>
</dbReference>
<dbReference type="GO" id="GO:0061605">
    <property type="term" value="F:molybdopterin-synthase adenylyltransferase activity"/>
    <property type="evidence" value="ECO:0007669"/>
    <property type="project" value="UniProtKB-EC"/>
</dbReference>
<comment type="caution">
    <text evidence="15">The sequence shown here is derived from an EMBL/GenBank/DDBJ whole genome shotgun (WGS) entry which is preliminary data.</text>
</comment>
<evidence type="ECO:0000313" key="16">
    <source>
        <dbReference type="Proteomes" id="UP000254168"/>
    </source>
</evidence>
<proteinExistence type="inferred from homology"/>
<dbReference type="Gene3D" id="3.40.250.10">
    <property type="entry name" value="Rhodanese-like domain"/>
    <property type="match status" value="1"/>
</dbReference>
<dbReference type="PROSITE" id="PS50206">
    <property type="entry name" value="RHODANESE_3"/>
    <property type="match status" value="1"/>
</dbReference>
<feature type="domain" description="Rhodanese" evidence="14">
    <location>
        <begin position="46"/>
        <end position="136"/>
    </location>
</feature>
<comment type="function">
    <text evidence="7">Catalyzes the adenylation by ATP of the carboxyl group of the C-terminal glycine of sulfur carrier protein MoaD.</text>
</comment>
<dbReference type="SMART" id="SM00450">
    <property type="entry name" value="RHOD"/>
    <property type="match status" value="1"/>
</dbReference>
<dbReference type="InterPro" id="IPR000594">
    <property type="entry name" value="ThiF_NAD_FAD-bd"/>
</dbReference>
<keyword evidence="5" id="KW-0067">ATP-binding</keyword>
<dbReference type="GO" id="GO:0008641">
    <property type="term" value="F:ubiquitin-like modifier activating enzyme activity"/>
    <property type="evidence" value="ECO:0007669"/>
    <property type="project" value="InterPro"/>
</dbReference>
<dbReference type="Pfam" id="PF00899">
    <property type="entry name" value="ThiF"/>
    <property type="match status" value="1"/>
</dbReference>
<evidence type="ECO:0000256" key="1">
    <source>
        <dbReference type="ARBA" id="ARBA00005046"/>
    </source>
</evidence>
<dbReference type="GO" id="GO:0005524">
    <property type="term" value="F:ATP binding"/>
    <property type="evidence" value="ECO:0007669"/>
    <property type="project" value="UniProtKB-KW"/>
</dbReference>
<sequence>MYDHATAVLVSLMPTWQSRASHALRLRDNGAMSSHDISPANARLRALQGALLVDIRQLHERAGGQAEGALAIAQRDLETAPAQHLSEQAREIVLICQSGKRSAHTAEILRAQGYTQVSSVLGGTTAWTSAGLPLVRPTLPPDEQDFLERYSRHLRLPQVGLEGQQRLARSRVLLVGAGGLGSPAAFYLAAAGVGQLRIVDDDVVDRSNLQRQILHVEDSVGIAKVSSAAQRIAALNPRVQVQARQARVTADNVDALLEDVDVVVDGADNFPARYLLNDACVKLGKPLVYGAVQQFEGQLSVFDAGRKRGQAPCYRCLFPEPPPAEFAPSCAEAGVLGVLPGVIGLLQATEAIKLLLGIGDTLTGRLLSFDALAMRFREIRLPPDPQCPVCAPGVAFAGYADYAAFCGSAIG</sequence>
<dbReference type="InterPro" id="IPR045886">
    <property type="entry name" value="ThiF/MoeB/HesA"/>
</dbReference>
<dbReference type="GO" id="GO:0005829">
    <property type="term" value="C:cytosol"/>
    <property type="evidence" value="ECO:0007669"/>
    <property type="project" value="TreeGrafter"/>
</dbReference>
<evidence type="ECO:0000256" key="6">
    <source>
        <dbReference type="ARBA" id="ARBA00052218"/>
    </source>
</evidence>
<evidence type="ECO:0000256" key="12">
    <source>
        <dbReference type="ARBA" id="ARBA00075328"/>
    </source>
</evidence>